<dbReference type="AlphaFoldDB" id="A0A8C7AQ29"/>
<dbReference type="Ensembl" id="ENSNVIT00000008973.1">
    <property type="protein sequence ID" value="ENSNVIP00000007668.1"/>
    <property type="gene ID" value="ENSNVIG00000006070.1"/>
</dbReference>
<dbReference type="GeneTree" id="ENSGT00390000001277"/>
<name>A0A8C7AQ29_NEOVI</name>
<accession>A0A8C7AQ29</accession>
<dbReference type="PANTHER" id="PTHR35347">
    <property type="entry name" value="COILED-COIL DOMAIN-CONTAINING PROTEIN 175"/>
    <property type="match status" value="1"/>
</dbReference>
<keyword evidence="1" id="KW-0175">Coiled coil</keyword>
<organism evidence="2 3">
    <name type="scientific">Neovison vison</name>
    <name type="common">American mink</name>
    <name type="synonym">Mustela vison</name>
    <dbReference type="NCBI Taxonomy" id="452646"/>
    <lineage>
        <taxon>Eukaryota</taxon>
        <taxon>Metazoa</taxon>
        <taxon>Chordata</taxon>
        <taxon>Craniata</taxon>
        <taxon>Vertebrata</taxon>
        <taxon>Euteleostomi</taxon>
        <taxon>Mammalia</taxon>
        <taxon>Eutheria</taxon>
        <taxon>Laurasiatheria</taxon>
        <taxon>Carnivora</taxon>
        <taxon>Caniformia</taxon>
        <taxon>Musteloidea</taxon>
        <taxon>Mustelidae</taxon>
        <taxon>Mustelinae</taxon>
        <taxon>Neogale</taxon>
    </lineage>
</organism>
<feature type="coiled-coil region" evidence="1">
    <location>
        <begin position="281"/>
        <end position="315"/>
    </location>
</feature>
<dbReference type="InterPro" id="IPR038834">
    <property type="entry name" value="CCDC175"/>
</dbReference>
<keyword evidence="3" id="KW-1185">Reference proteome</keyword>
<protein>
    <submittedName>
        <fullName evidence="2">Coiled-coil domain containing 175</fullName>
    </submittedName>
</protein>
<evidence type="ECO:0000313" key="3">
    <source>
        <dbReference type="Proteomes" id="UP000694425"/>
    </source>
</evidence>
<feature type="coiled-coil region" evidence="1">
    <location>
        <begin position="503"/>
        <end position="530"/>
    </location>
</feature>
<reference evidence="2" key="2">
    <citation type="submission" date="2025-09" db="UniProtKB">
        <authorList>
            <consortium name="Ensembl"/>
        </authorList>
    </citation>
    <scope>IDENTIFICATION</scope>
</reference>
<proteinExistence type="predicted"/>
<dbReference type="PANTHER" id="PTHR35347:SF1">
    <property type="entry name" value="COILED-COIL DOMAIN-CONTAINING PROTEIN 175"/>
    <property type="match status" value="1"/>
</dbReference>
<dbReference type="Proteomes" id="UP000694425">
    <property type="component" value="Unplaced"/>
</dbReference>
<sequence>MALSSWSPELGFSEKTLRAAAVSTGPSLELCTFPSTLGSSVATAALEQLFVVEQSLQSDYFKCNEEARTFLKDIAIAVKKLEEMRKATIDLLEIESMELSRLYFLLETLPTSIGRELEECVRDARRLNLFEMNQIKTDINRMGDDIQSLKMRILDLKRINDALGKEQVLLAKKHEELVLTLNHTMEEKASTTVYINETYTQIHLKRKEIELQKQHLKQIEEQLEKEREEFLKRKQKLNEERHRKSCEFKRVETYKKRKELDTLKLQESKMKERVTTSTVVLSDHNLEIARLQESIRHWEHELEEMKKSCKILEDKIQFFVNTKETLEDSSGIEKEEFLQKIKQIAEQLHKNRLQNKDLREKFQTLLRQYKIVLSEEDKLYMQKQKIYEENQKQLVFISQKENFLSQRKVDIKNMEEGLVTLHDLHRATKSVYRKQIEILSENLERENQRCVITQWRVACLRKKHARWRKQIKIEIGEILDKTQSLELRRAELLQETTEREKEITEFLAEIEKVTLELKQAEEKFIVKEKKLIQELSKYEKKFVKATQSNKEKAEELVECLPQLQVAEEEYKSKSGKFEELSNIITAQKQEQNLLNDYISQMSKDFSRYFNNTEKVKQELKYLRDQESHKIKNHFETLKNLENEIYVHDLKVDALLLENEKLRKYIAYMKNKIEQYRKGEDDLKSTSSELSCQLTAHQSKYDSLNVFIYLVGIYIHTSQNIMFLKELVSSSDEILQEIKNLTMKLKERDENIEHISVWLEGNLDELPLGNKEPLVILLWPVLSKRHLKN</sequence>
<feature type="coiled-coil region" evidence="1">
    <location>
        <begin position="202"/>
        <end position="247"/>
    </location>
</feature>
<evidence type="ECO:0000256" key="1">
    <source>
        <dbReference type="SAM" id="Coils"/>
    </source>
</evidence>
<reference evidence="2" key="1">
    <citation type="submission" date="2025-08" db="UniProtKB">
        <authorList>
            <consortium name="Ensembl"/>
        </authorList>
    </citation>
    <scope>IDENTIFICATION</scope>
</reference>
<evidence type="ECO:0000313" key="2">
    <source>
        <dbReference type="Ensembl" id="ENSNVIP00000007668.1"/>
    </source>
</evidence>